<dbReference type="Proteomes" id="UP001381693">
    <property type="component" value="Unassembled WGS sequence"/>
</dbReference>
<keyword evidence="2" id="KW-0472">Membrane</keyword>
<organism evidence="4 5">
    <name type="scientific">Halocaridina rubra</name>
    <name type="common">Hawaiian red shrimp</name>
    <dbReference type="NCBI Taxonomy" id="373956"/>
    <lineage>
        <taxon>Eukaryota</taxon>
        <taxon>Metazoa</taxon>
        <taxon>Ecdysozoa</taxon>
        <taxon>Arthropoda</taxon>
        <taxon>Crustacea</taxon>
        <taxon>Multicrustacea</taxon>
        <taxon>Malacostraca</taxon>
        <taxon>Eumalacostraca</taxon>
        <taxon>Eucarida</taxon>
        <taxon>Decapoda</taxon>
        <taxon>Pleocyemata</taxon>
        <taxon>Caridea</taxon>
        <taxon>Atyoidea</taxon>
        <taxon>Atyidae</taxon>
        <taxon>Halocaridina</taxon>
    </lineage>
</organism>
<evidence type="ECO:0000256" key="3">
    <source>
        <dbReference type="SAM" id="SignalP"/>
    </source>
</evidence>
<feature type="compositionally biased region" description="Low complexity" evidence="1">
    <location>
        <begin position="89"/>
        <end position="122"/>
    </location>
</feature>
<evidence type="ECO:0000256" key="2">
    <source>
        <dbReference type="SAM" id="Phobius"/>
    </source>
</evidence>
<keyword evidence="2" id="KW-0812">Transmembrane</keyword>
<protein>
    <submittedName>
        <fullName evidence="4">Uncharacterized protein</fullName>
    </submittedName>
</protein>
<gene>
    <name evidence="4" type="ORF">SK128_021176</name>
</gene>
<feature type="chain" id="PRO_5042920809" evidence="3">
    <location>
        <begin position="26"/>
        <end position="217"/>
    </location>
</feature>
<sequence length="217" mass="22360">MAQVRYPRIALRLWLCYFCFCEVYARTGNSSERVTTYFPNSSSISNSKKSSTPLYTTTHIKHLPKPSTTHDIVDEKSNGGSEVSASAKTSGGISDNSSGSSGSSSSNTGIHISSNTSGATESKGGGEGGGSVKEASSSKRNTSSDGWRGGGGALGLNGVLGGVGEHHPLRASAPSAASATSLVGNLLLLLISVIIAGALFVMLLCFIHKWKENMGTA</sequence>
<keyword evidence="5" id="KW-1185">Reference proteome</keyword>
<keyword evidence="3" id="KW-0732">Signal</keyword>
<reference evidence="4 5" key="1">
    <citation type="submission" date="2023-11" db="EMBL/GenBank/DDBJ databases">
        <title>Halocaridina rubra genome assembly.</title>
        <authorList>
            <person name="Smith C."/>
        </authorList>
    </citation>
    <scope>NUCLEOTIDE SEQUENCE [LARGE SCALE GENOMIC DNA]</scope>
    <source>
        <strain evidence="4">EP-1</strain>
        <tissue evidence="4">Whole</tissue>
    </source>
</reference>
<name>A0AAN8XKS0_HALRR</name>
<dbReference type="EMBL" id="JAXCGZ010004344">
    <property type="protein sequence ID" value="KAK7081913.1"/>
    <property type="molecule type" value="Genomic_DNA"/>
</dbReference>
<comment type="caution">
    <text evidence="4">The sequence shown here is derived from an EMBL/GenBank/DDBJ whole genome shotgun (WGS) entry which is preliminary data.</text>
</comment>
<keyword evidence="2" id="KW-1133">Transmembrane helix</keyword>
<feature type="compositionally biased region" description="Polar residues" evidence="1">
    <location>
        <begin position="78"/>
        <end position="88"/>
    </location>
</feature>
<feature type="transmembrane region" description="Helical" evidence="2">
    <location>
        <begin position="186"/>
        <end position="207"/>
    </location>
</feature>
<feature type="non-terminal residue" evidence="4">
    <location>
        <position position="217"/>
    </location>
</feature>
<evidence type="ECO:0000313" key="4">
    <source>
        <dbReference type="EMBL" id="KAK7081913.1"/>
    </source>
</evidence>
<proteinExistence type="predicted"/>
<dbReference type="AlphaFoldDB" id="A0AAN8XKS0"/>
<accession>A0AAN8XKS0</accession>
<evidence type="ECO:0000256" key="1">
    <source>
        <dbReference type="SAM" id="MobiDB-lite"/>
    </source>
</evidence>
<feature type="region of interest" description="Disordered" evidence="1">
    <location>
        <begin position="59"/>
        <end position="150"/>
    </location>
</feature>
<feature type="signal peptide" evidence="3">
    <location>
        <begin position="1"/>
        <end position="25"/>
    </location>
</feature>
<evidence type="ECO:0000313" key="5">
    <source>
        <dbReference type="Proteomes" id="UP001381693"/>
    </source>
</evidence>